<gene>
    <name evidence="2" type="ORF">FEF09_22830</name>
</gene>
<comment type="caution">
    <text evidence="2">The sequence shown here is derived from an EMBL/GenBank/DDBJ whole genome shotgun (WGS) entry which is preliminary data.</text>
</comment>
<sequence>MKPQNICAVFSEKYAIYIGLIIAMFVLLPAEMLSPKVFEGVCMTESGILSFMIFFKGRQRFRIPDLKIINVLSDYPAWLRNTNRLCLPIRQNHVMHADMDTPEGIK</sequence>
<accession>A0A5C6LMX7</accession>
<keyword evidence="3" id="KW-1185">Reference proteome</keyword>
<feature type="transmembrane region" description="Helical" evidence="1">
    <location>
        <begin position="14"/>
        <end position="31"/>
    </location>
</feature>
<dbReference type="Proteomes" id="UP000318815">
    <property type="component" value="Unassembled WGS sequence"/>
</dbReference>
<evidence type="ECO:0000256" key="1">
    <source>
        <dbReference type="SAM" id="Phobius"/>
    </source>
</evidence>
<proteinExistence type="predicted"/>
<dbReference type="EMBL" id="VOHS01000032">
    <property type="protein sequence ID" value="TWV96820.1"/>
    <property type="molecule type" value="Genomic_DNA"/>
</dbReference>
<keyword evidence="1" id="KW-1133">Transmembrane helix</keyword>
<dbReference type="RefSeq" id="WP_146307253.1">
    <property type="nucleotide sequence ID" value="NZ_VOHS01000032.1"/>
</dbReference>
<dbReference type="AlphaFoldDB" id="A0A5C6LMX7"/>
<evidence type="ECO:0000313" key="2">
    <source>
        <dbReference type="EMBL" id="TWV96820.1"/>
    </source>
</evidence>
<protein>
    <submittedName>
        <fullName evidence="2">Uncharacterized protein</fullName>
    </submittedName>
</protein>
<keyword evidence="1" id="KW-0812">Transmembrane</keyword>
<name>A0A5C6LMX7_9BACT</name>
<evidence type="ECO:0000313" key="3">
    <source>
        <dbReference type="Proteomes" id="UP000318815"/>
    </source>
</evidence>
<keyword evidence="1" id="KW-0472">Membrane</keyword>
<reference evidence="2 3" key="1">
    <citation type="submission" date="2019-08" db="EMBL/GenBank/DDBJ databases">
        <title>Whole genome sequencing of chitin degrading bacteria Chitinophaga pinensis YS16.</title>
        <authorList>
            <person name="Singh R.P."/>
            <person name="Manchanda G."/>
            <person name="Maurya I.K."/>
            <person name="Joshi N.K."/>
            <person name="Srivastava A.K."/>
        </authorList>
    </citation>
    <scope>NUCLEOTIDE SEQUENCE [LARGE SCALE GENOMIC DNA]</scope>
    <source>
        <strain evidence="2 3">YS-16</strain>
    </source>
</reference>
<feature type="transmembrane region" description="Helical" evidence="1">
    <location>
        <begin position="37"/>
        <end position="55"/>
    </location>
</feature>
<organism evidence="2 3">
    <name type="scientific">Chitinophaga pinensis</name>
    <dbReference type="NCBI Taxonomy" id="79329"/>
    <lineage>
        <taxon>Bacteria</taxon>
        <taxon>Pseudomonadati</taxon>
        <taxon>Bacteroidota</taxon>
        <taxon>Chitinophagia</taxon>
        <taxon>Chitinophagales</taxon>
        <taxon>Chitinophagaceae</taxon>
        <taxon>Chitinophaga</taxon>
    </lineage>
</organism>